<sequence length="182" mass="20052">MDLEIQELEKRHNRRKFDCGDPALNTFLTSVARQKHQRLTARTYVLVDRENNPSEILGFYTLVPCSMEFPQGHSIGKRLGECPPAIRLARLGVSLSVQGQGVGKFLVISALCQIVAASLSVGGVGCVVDAKNDNAKRFYEKMGFVPLDADSNDSLTLWLPMAQCIEVVDLVERAESDQEAAE</sequence>
<dbReference type="GO" id="GO:0016747">
    <property type="term" value="F:acyltransferase activity, transferring groups other than amino-acyl groups"/>
    <property type="evidence" value="ECO:0007669"/>
    <property type="project" value="InterPro"/>
</dbReference>
<proteinExistence type="inferred from homology"/>
<comment type="catalytic activity">
    <reaction evidence="6">
        <text>glycyl-tRNA(Gly) + acetyl-CoA = N-acetylglycyl-tRNA(Gly) + CoA + H(+)</text>
        <dbReference type="Rhea" id="RHEA:81867"/>
        <dbReference type="Rhea" id="RHEA-COMP:9683"/>
        <dbReference type="Rhea" id="RHEA-COMP:19766"/>
        <dbReference type="ChEBI" id="CHEBI:15378"/>
        <dbReference type="ChEBI" id="CHEBI:57287"/>
        <dbReference type="ChEBI" id="CHEBI:57288"/>
        <dbReference type="ChEBI" id="CHEBI:78522"/>
        <dbReference type="ChEBI" id="CHEBI:232036"/>
    </reaction>
</comment>
<evidence type="ECO:0000256" key="5">
    <source>
        <dbReference type="ARBA" id="ARBA00023315"/>
    </source>
</evidence>
<dbReference type="SUPFAM" id="SSF55729">
    <property type="entry name" value="Acyl-CoA N-acyltransferases (Nat)"/>
    <property type="match status" value="1"/>
</dbReference>
<dbReference type="STRING" id="135739.BTO32_15440"/>
<dbReference type="Gene3D" id="3.40.630.30">
    <property type="match status" value="1"/>
</dbReference>
<keyword evidence="2" id="KW-0678">Repressor</keyword>
<evidence type="ECO:0000256" key="2">
    <source>
        <dbReference type="ARBA" id="ARBA00022491"/>
    </source>
</evidence>
<dbReference type="PROSITE" id="PS51186">
    <property type="entry name" value="GNAT"/>
    <property type="match status" value="1"/>
</dbReference>
<comment type="similarity">
    <text evidence="1">Belongs to the acetyltransferase family. GNAT subfamily.</text>
</comment>
<evidence type="ECO:0000313" key="8">
    <source>
        <dbReference type="EMBL" id="ONF42599.1"/>
    </source>
</evidence>
<dbReference type="InterPro" id="IPR016181">
    <property type="entry name" value="Acyl_CoA_acyltransferase"/>
</dbReference>
<evidence type="ECO:0000259" key="7">
    <source>
        <dbReference type="PROSITE" id="PS51186"/>
    </source>
</evidence>
<dbReference type="EMBL" id="MSCW01000009">
    <property type="protein sequence ID" value="ONF42599.1"/>
    <property type="molecule type" value="Genomic_DNA"/>
</dbReference>
<accession>A0A1V2DPZ0</accession>
<keyword evidence="9" id="KW-1185">Reference proteome</keyword>
<dbReference type="OrthoDB" id="9799147at2"/>
<name>A0A1V2DPZ0_9GAMM</name>
<protein>
    <recommendedName>
        <fullName evidence="7">N-acetyltransferase domain-containing protein</fullName>
    </recommendedName>
</protein>
<evidence type="ECO:0000256" key="6">
    <source>
        <dbReference type="ARBA" id="ARBA00049880"/>
    </source>
</evidence>
<organism evidence="8 9">
    <name type="scientific">Marinobacter lutaoensis</name>
    <dbReference type="NCBI Taxonomy" id="135739"/>
    <lineage>
        <taxon>Bacteria</taxon>
        <taxon>Pseudomonadati</taxon>
        <taxon>Pseudomonadota</taxon>
        <taxon>Gammaproteobacteria</taxon>
        <taxon>Pseudomonadales</taxon>
        <taxon>Marinobacteraceae</taxon>
        <taxon>Marinobacter</taxon>
    </lineage>
</organism>
<gene>
    <name evidence="8" type="ORF">BTO32_15440</name>
</gene>
<keyword evidence="4" id="KW-0808">Transferase</keyword>
<evidence type="ECO:0000256" key="4">
    <source>
        <dbReference type="ARBA" id="ARBA00022679"/>
    </source>
</evidence>
<keyword evidence="3" id="KW-1277">Toxin-antitoxin system</keyword>
<dbReference type="Proteomes" id="UP000189339">
    <property type="component" value="Unassembled WGS sequence"/>
</dbReference>
<dbReference type="InterPro" id="IPR000182">
    <property type="entry name" value="GNAT_dom"/>
</dbReference>
<evidence type="ECO:0000256" key="3">
    <source>
        <dbReference type="ARBA" id="ARBA00022649"/>
    </source>
</evidence>
<keyword evidence="5" id="KW-0012">Acyltransferase</keyword>
<dbReference type="AlphaFoldDB" id="A0A1V2DPZ0"/>
<dbReference type="PANTHER" id="PTHR36449">
    <property type="entry name" value="ACETYLTRANSFERASE-RELATED"/>
    <property type="match status" value="1"/>
</dbReference>
<comment type="caution">
    <text evidence="8">The sequence shown here is derived from an EMBL/GenBank/DDBJ whole genome shotgun (WGS) entry which is preliminary data.</text>
</comment>
<reference evidence="8 9" key="1">
    <citation type="submission" date="2016-12" db="EMBL/GenBank/DDBJ databases">
        <title>Marinobacter lutaoensis whole genome sequencing.</title>
        <authorList>
            <person name="Verma A."/>
            <person name="Krishnamurthi S."/>
        </authorList>
    </citation>
    <scope>NUCLEOTIDE SEQUENCE [LARGE SCALE GENOMIC DNA]</scope>
    <source>
        <strain evidence="8 9">T5054</strain>
    </source>
</reference>
<evidence type="ECO:0000256" key="1">
    <source>
        <dbReference type="ARBA" id="ARBA00009342"/>
    </source>
</evidence>
<dbReference type="PANTHER" id="PTHR36449:SF1">
    <property type="entry name" value="ACETYLTRANSFERASE"/>
    <property type="match status" value="1"/>
</dbReference>
<evidence type="ECO:0000313" key="9">
    <source>
        <dbReference type="Proteomes" id="UP000189339"/>
    </source>
</evidence>
<dbReference type="RefSeq" id="WP_076725542.1">
    <property type="nucleotide sequence ID" value="NZ_MSCW01000009.1"/>
</dbReference>
<feature type="domain" description="N-acetyltransferase" evidence="7">
    <location>
        <begin position="15"/>
        <end position="166"/>
    </location>
</feature>
<dbReference type="Pfam" id="PF13508">
    <property type="entry name" value="Acetyltransf_7"/>
    <property type="match status" value="1"/>
</dbReference>